<reference evidence="5" key="1">
    <citation type="submission" date="2022-07" db="EMBL/GenBank/DDBJ databases">
        <title>Fungi with potential for degradation of polypropylene.</title>
        <authorList>
            <person name="Gostincar C."/>
        </authorList>
    </citation>
    <scope>NUCLEOTIDE SEQUENCE</scope>
    <source>
        <strain evidence="5">EXF-13308</strain>
    </source>
</reference>
<feature type="repeat" description="ANK" evidence="1">
    <location>
        <begin position="437"/>
        <end position="469"/>
    </location>
</feature>
<dbReference type="Proteomes" id="UP001174694">
    <property type="component" value="Unassembled WGS sequence"/>
</dbReference>
<feature type="compositionally biased region" description="Polar residues" evidence="2">
    <location>
        <begin position="342"/>
        <end position="356"/>
    </location>
</feature>
<dbReference type="PROSITE" id="PS50297">
    <property type="entry name" value="ANK_REP_REGION"/>
    <property type="match status" value="2"/>
</dbReference>
<protein>
    <submittedName>
        <fullName evidence="5">Histone deacetylase complex subunit</fullName>
    </submittedName>
</protein>
<dbReference type="InterPro" id="IPR036770">
    <property type="entry name" value="Ankyrin_rpt-contain_sf"/>
</dbReference>
<evidence type="ECO:0000256" key="1">
    <source>
        <dbReference type="PROSITE-ProRule" id="PRU00023"/>
    </source>
</evidence>
<dbReference type="Gene3D" id="1.25.40.20">
    <property type="entry name" value="Ankyrin repeat-containing domain"/>
    <property type="match status" value="2"/>
</dbReference>
<feature type="repeat" description="ANK" evidence="1">
    <location>
        <begin position="404"/>
        <end position="436"/>
    </location>
</feature>
<dbReference type="InterPro" id="IPR002110">
    <property type="entry name" value="Ankyrin_rpt"/>
</dbReference>
<organism evidence="5 6">
    <name type="scientific">Pleurostoma richardsiae</name>
    <dbReference type="NCBI Taxonomy" id="41990"/>
    <lineage>
        <taxon>Eukaryota</taxon>
        <taxon>Fungi</taxon>
        <taxon>Dikarya</taxon>
        <taxon>Ascomycota</taxon>
        <taxon>Pezizomycotina</taxon>
        <taxon>Sordariomycetes</taxon>
        <taxon>Sordariomycetidae</taxon>
        <taxon>Calosphaeriales</taxon>
        <taxon>Pleurostomataceae</taxon>
        <taxon>Pleurostoma</taxon>
    </lineage>
</organism>
<dbReference type="Pfam" id="PF12796">
    <property type="entry name" value="Ank_2"/>
    <property type="match status" value="1"/>
</dbReference>
<feature type="compositionally biased region" description="Basic and acidic residues" evidence="2">
    <location>
        <begin position="969"/>
        <end position="997"/>
    </location>
</feature>
<feature type="region of interest" description="Disordered" evidence="2">
    <location>
        <begin position="1"/>
        <end position="364"/>
    </location>
</feature>
<feature type="compositionally biased region" description="Basic and acidic residues" evidence="2">
    <location>
        <begin position="497"/>
        <end position="527"/>
    </location>
</feature>
<dbReference type="InterPro" id="IPR056485">
    <property type="entry name" value="ARM_KRIT1"/>
</dbReference>
<dbReference type="PANTHER" id="PTHR24149">
    <property type="entry name" value="ANKYRIN REPEAT DOMAIN-CONTAINING PROTEIN 12"/>
    <property type="match status" value="1"/>
</dbReference>
<feature type="compositionally biased region" description="Basic and acidic residues" evidence="2">
    <location>
        <begin position="130"/>
        <end position="141"/>
    </location>
</feature>
<feature type="region of interest" description="Disordered" evidence="2">
    <location>
        <begin position="690"/>
        <end position="1158"/>
    </location>
</feature>
<feature type="domain" description="KRIT1 ARM-repeats" evidence="4">
    <location>
        <begin position="546"/>
        <end position="693"/>
    </location>
</feature>
<name>A0AA38RYU6_9PEZI</name>
<feature type="region of interest" description="Disordered" evidence="2">
    <location>
        <begin position="497"/>
        <end position="556"/>
    </location>
</feature>
<feature type="domain" description="DUF7593" evidence="3">
    <location>
        <begin position="1218"/>
        <end position="1377"/>
    </location>
</feature>
<dbReference type="Pfam" id="PF24521">
    <property type="entry name" value="Ank_KRIT1"/>
    <property type="match status" value="1"/>
</dbReference>
<evidence type="ECO:0000259" key="4">
    <source>
        <dbReference type="Pfam" id="PF24521"/>
    </source>
</evidence>
<feature type="compositionally biased region" description="Polar residues" evidence="2">
    <location>
        <begin position="47"/>
        <end position="63"/>
    </location>
</feature>
<dbReference type="SUPFAM" id="SSF48403">
    <property type="entry name" value="Ankyrin repeat"/>
    <property type="match status" value="1"/>
</dbReference>
<feature type="compositionally biased region" description="Basic and acidic residues" evidence="2">
    <location>
        <begin position="206"/>
        <end position="215"/>
    </location>
</feature>
<feature type="compositionally biased region" description="Low complexity" evidence="2">
    <location>
        <begin position="21"/>
        <end position="41"/>
    </location>
</feature>
<feature type="region of interest" description="Disordered" evidence="2">
    <location>
        <begin position="1486"/>
        <end position="1551"/>
    </location>
</feature>
<dbReference type="Pfam" id="PF24513">
    <property type="entry name" value="DUF7593"/>
    <property type="match status" value="1"/>
</dbReference>
<comment type="caution">
    <text evidence="5">The sequence shown here is derived from an EMBL/GenBank/DDBJ whole genome shotgun (WGS) entry which is preliminary data.</text>
</comment>
<feature type="compositionally biased region" description="Basic and acidic residues" evidence="2">
    <location>
        <begin position="690"/>
        <end position="728"/>
    </location>
</feature>
<dbReference type="PANTHER" id="PTHR24149:SF14">
    <property type="entry name" value="ANKYRIN REPEAT DOMAIN 12"/>
    <property type="match status" value="1"/>
</dbReference>
<feature type="compositionally biased region" description="Basic and acidic residues" evidence="2">
    <location>
        <begin position="188"/>
        <end position="197"/>
    </location>
</feature>
<dbReference type="GO" id="GO:0005654">
    <property type="term" value="C:nucleoplasm"/>
    <property type="evidence" value="ECO:0007669"/>
    <property type="project" value="TreeGrafter"/>
</dbReference>
<keyword evidence="1" id="KW-0040">ANK repeat</keyword>
<evidence type="ECO:0000313" key="5">
    <source>
        <dbReference type="EMBL" id="KAJ9150898.1"/>
    </source>
</evidence>
<keyword evidence="6" id="KW-1185">Reference proteome</keyword>
<dbReference type="SMART" id="SM00248">
    <property type="entry name" value="ANK"/>
    <property type="match status" value="5"/>
</dbReference>
<feature type="compositionally biased region" description="Polar residues" evidence="2">
    <location>
        <begin position="1511"/>
        <end position="1538"/>
    </location>
</feature>
<accession>A0AA38RYU6</accession>
<feature type="compositionally biased region" description="Basic and acidic residues" evidence="2">
    <location>
        <begin position="858"/>
        <end position="893"/>
    </location>
</feature>
<feature type="compositionally biased region" description="Basic and acidic residues" evidence="2">
    <location>
        <begin position="1004"/>
        <end position="1019"/>
    </location>
</feature>
<proteinExistence type="predicted"/>
<dbReference type="InterPro" id="IPR053210">
    <property type="entry name" value="ANKRD12"/>
</dbReference>
<feature type="compositionally biased region" description="Basic and acidic residues" evidence="2">
    <location>
        <begin position="108"/>
        <end position="118"/>
    </location>
</feature>
<feature type="compositionally biased region" description="Low complexity" evidence="2">
    <location>
        <begin position="171"/>
        <end position="185"/>
    </location>
</feature>
<feature type="compositionally biased region" description="Basic and acidic residues" evidence="2">
    <location>
        <begin position="1051"/>
        <end position="1158"/>
    </location>
</feature>
<feature type="compositionally biased region" description="Basic and acidic residues" evidence="2">
    <location>
        <begin position="779"/>
        <end position="796"/>
    </location>
</feature>
<feature type="compositionally biased region" description="Basic and acidic residues" evidence="2">
    <location>
        <begin position="64"/>
        <end position="79"/>
    </location>
</feature>
<gene>
    <name evidence="5" type="ORF">NKR23_g3601</name>
</gene>
<feature type="compositionally biased region" description="Basic and acidic residues" evidence="2">
    <location>
        <begin position="914"/>
        <end position="934"/>
    </location>
</feature>
<feature type="compositionally biased region" description="Polar residues" evidence="2">
    <location>
        <begin position="1"/>
        <end position="15"/>
    </location>
</feature>
<feature type="compositionally biased region" description="Polar residues" evidence="2">
    <location>
        <begin position="269"/>
        <end position="285"/>
    </location>
</feature>
<sequence>MDAQNATEPASTKPTASPKRAATITTAIDSSTAKSAATAETHPASLISLNKPSPVATGSSSPTDKPKDPRPGSAAHDDDGSPDANSEAETIVLPGKDGSPIKSRKVIKHEDDSDRADKAGLSSKRKHSSGSRDDDKAERGNGAEPLAADAAAAQSVKRKKKLQDKQRAKDGSSGLSSAPASPPQRSRQRSDEARSDSELESGQARPSKDKARSSDKLVPTKRKAPKAESEDEVERRKARRQRAPGSSGDAVSSSKPQQHQQHKDRDLKSSSSRAHGELVSNTHRSVSPHPRTHRRSVSSQLPSQVSNGLSHKKKRVPAPLTTDYHSDESSAGGTPHMRSSKFRSLTTPATAESTISPAKVAPHKKHLDAHGQTFLARACARGEYEIAKQRLGERPEDLNVADFAGNTPLQIAALNGYEDIVKLLVDAGCNLDCVNYDKDTPLLDAVDNGHLGVVKILLDAGVNPRKANVNGEEPIDRVSDDLENGTEIKAALLEAKQRMGERRRTSEEHHDQDHTDSRSSHGPESPRESSAAPTSSHALASGRRAGTVRSTKTSNHLLYMPMDDKTLRQAAGRGDEETVTRILQVRDTFDDPESMVAAARGGHDIVMQLLLALGSANPDPGPVSSMPPEYATPMLAAIGQENIKVIRLLLDQNNFDPTRRFKGDTYYEIARKRQGTNWKEEEHMLKEAYDAYRRTHKDSSKTRSPSRREQERDVRRGARAESKDDSSRSHRRKGSSPTRDGRRTSSSKVSSSPKEKRRSGSFTGAKDDQTSPKRGPGRPRKDERMPTIAVSDRETSPKTTVKHASKAPRADLDLALSSEGETLKPRRKLVSGKALKGEREKQRRASMVSNASSMREAASPRESRPDETVDRPKAEKYHDRTKALKRDDSRDRLSVSGENTTKRHRASATPPHGSSEREAEGPVKRRRLDVDGKEKRRKLSPSPDDRHRKSGLARDGQTPQRSLSKSSHKNREESERREPSKAKKGEATVDHSRKDSGRSAASDKSIHVKSEDTDLEMRDANQSLDGDDAAGRALRENEEEKKQAEVIAKALEAKKRQEEDEKRRAEEEKRRREEEEEIKRREEEQRKILEAEKKRREEEEAEKRRLQEEEEKKRREEEERRKREEEERKRLEEEEERRKREEEEKRWREEEERKRQEEERLRKEQLEREAEEARRKREEEERKEQERKERLLREEMERRRAAREAEQRRIFLEQERIRLSKLPPLLRWLDGCPNPKTSDVAEKFSMMQGVRYDCIRPETNGTDDGREQWLLNTQVALLLGEKDLKLSRYTGWEHIPASMIAKKVIWRLESDRYALTTPSLYDIGKQLPDYYCGEDPDTMSYRVIERLRGEAWEKFAAMDMFFVKASELMFIIPNIQHLRRVKLSVAYRELPEHEYQLAGWAPLQKWKNDPDAHRFHGFAPRNKYYINGQMIYEERPGLAAVSKTPFPEKRVPRRGFVAVPPHDPDYTRLCKEQGLDHLLSGLQTPPLVNGLHSSPTSEFSLRPPPVHDISPAQSEPPTANGDSNHTISTPASVVQEQLLTDGVDVTANDDK</sequence>
<dbReference type="InterPro" id="IPR056015">
    <property type="entry name" value="DUF7593"/>
</dbReference>
<feature type="compositionally biased region" description="Basic and acidic residues" evidence="2">
    <location>
        <begin position="1029"/>
        <end position="1044"/>
    </location>
</feature>
<dbReference type="EMBL" id="JANBVO010000007">
    <property type="protein sequence ID" value="KAJ9150898.1"/>
    <property type="molecule type" value="Genomic_DNA"/>
</dbReference>
<evidence type="ECO:0000313" key="6">
    <source>
        <dbReference type="Proteomes" id="UP001174694"/>
    </source>
</evidence>
<dbReference type="PROSITE" id="PS50088">
    <property type="entry name" value="ANK_REPEAT"/>
    <property type="match status" value="2"/>
</dbReference>
<evidence type="ECO:0000256" key="2">
    <source>
        <dbReference type="SAM" id="MobiDB-lite"/>
    </source>
</evidence>
<evidence type="ECO:0000259" key="3">
    <source>
        <dbReference type="Pfam" id="PF24513"/>
    </source>
</evidence>
<feature type="compositionally biased region" description="Polar residues" evidence="2">
    <location>
        <begin position="297"/>
        <end position="309"/>
    </location>
</feature>